<evidence type="ECO:0000313" key="19">
    <source>
        <dbReference type="EMBL" id="AQT38570.1"/>
    </source>
</evidence>
<evidence type="ECO:0000256" key="15">
    <source>
        <dbReference type="ARBA" id="ARBA00023136"/>
    </source>
</evidence>
<keyword evidence="11 17" id="KW-1133">Transmembrane helix</keyword>
<organism evidence="19">
    <name type="scientific">Cumberlandia monodonta</name>
    <name type="common">Spectacle case pearly mussel</name>
    <name type="synonym">Margaritifera monodonta</name>
    <dbReference type="NCBI Taxonomy" id="52365"/>
    <lineage>
        <taxon>Eukaryota</taxon>
        <taxon>Metazoa</taxon>
        <taxon>Spiralia</taxon>
        <taxon>Lophotrochozoa</taxon>
        <taxon>Mollusca</taxon>
        <taxon>Bivalvia</taxon>
        <taxon>Autobranchia</taxon>
        <taxon>Heteroconchia</taxon>
        <taxon>Palaeoheterodonta</taxon>
        <taxon>Unionida</taxon>
        <taxon>Unionoidea</taxon>
        <taxon>Margaritiferidae</taxon>
        <taxon>Cumberlandia</taxon>
    </lineage>
</organism>
<evidence type="ECO:0000259" key="18">
    <source>
        <dbReference type="Pfam" id="PF00361"/>
    </source>
</evidence>
<keyword evidence="15 17" id="KW-0472">Membrane</keyword>
<reference evidence="19" key="1">
    <citation type="journal article" date="2017" name="Sci. Rep.">
        <title>Evolution of sex-dependent mtDNA transmission in freshwater mussels (Bivalvia: Unionida).</title>
        <authorList>
            <person name="Guerra D."/>
            <person name="Plazzi F."/>
            <person name="Stewart D.T."/>
            <person name="Bogan A.E."/>
            <person name="Hoeh W.R."/>
            <person name="Breton S."/>
        </authorList>
    </citation>
    <scope>NUCLEOTIDE SEQUENCE</scope>
    <source>
        <strain evidence="19">H1526g</strain>
        <tissue evidence="19">Gonad</tissue>
    </source>
</reference>
<dbReference type="AlphaFoldDB" id="A0A1X9JIB0"/>
<evidence type="ECO:0000256" key="3">
    <source>
        <dbReference type="ARBA" id="ARBA00012944"/>
    </source>
</evidence>
<evidence type="ECO:0000256" key="2">
    <source>
        <dbReference type="ARBA" id="ARBA00007012"/>
    </source>
</evidence>
<feature type="transmembrane region" description="Helical" evidence="17">
    <location>
        <begin position="69"/>
        <end position="93"/>
    </location>
</feature>
<keyword evidence="13 17" id="KW-0830">Ubiquinone</keyword>
<evidence type="ECO:0000256" key="7">
    <source>
        <dbReference type="ARBA" id="ARBA00022692"/>
    </source>
</evidence>
<dbReference type="InterPro" id="IPR001750">
    <property type="entry name" value="ND/Mrp_TM"/>
</dbReference>
<comment type="catalytic activity">
    <reaction evidence="16 17">
        <text>a ubiquinone + NADH + 5 H(+)(in) = a ubiquinol + NAD(+) + 4 H(+)(out)</text>
        <dbReference type="Rhea" id="RHEA:29091"/>
        <dbReference type="Rhea" id="RHEA-COMP:9565"/>
        <dbReference type="Rhea" id="RHEA-COMP:9566"/>
        <dbReference type="ChEBI" id="CHEBI:15378"/>
        <dbReference type="ChEBI" id="CHEBI:16389"/>
        <dbReference type="ChEBI" id="CHEBI:17976"/>
        <dbReference type="ChEBI" id="CHEBI:57540"/>
        <dbReference type="ChEBI" id="CHEBI:57945"/>
        <dbReference type="EC" id="7.1.1.2"/>
    </reaction>
</comment>
<evidence type="ECO:0000256" key="11">
    <source>
        <dbReference type="ARBA" id="ARBA00022989"/>
    </source>
</evidence>
<evidence type="ECO:0000256" key="13">
    <source>
        <dbReference type="ARBA" id="ARBA00023075"/>
    </source>
</evidence>
<keyword evidence="5" id="KW-0813">Transport</keyword>
<name>A0A1X9JIB0_CUMMO</name>
<geneLocation type="mitochondrion" evidence="19"/>
<dbReference type="GO" id="GO:0005743">
    <property type="term" value="C:mitochondrial inner membrane"/>
    <property type="evidence" value="ECO:0007669"/>
    <property type="project" value="UniProtKB-SubCell"/>
</dbReference>
<feature type="transmembrane region" description="Helical" evidence="17">
    <location>
        <begin position="301"/>
        <end position="321"/>
    </location>
</feature>
<dbReference type="Pfam" id="PF00361">
    <property type="entry name" value="Proton_antipo_M"/>
    <property type="match status" value="1"/>
</dbReference>
<feature type="transmembrane region" description="Helical" evidence="17">
    <location>
        <begin position="261"/>
        <end position="281"/>
    </location>
</feature>
<keyword evidence="7 17" id="KW-0812">Transmembrane</keyword>
<evidence type="ECO:0000256" key="10">
    <source>
        <dbReference type="ARBA" id="ARBA00022982"/>
    </source>
</evidence>
<feature type="transmembrane region" description="Helical" evidence="17">
    <location>
        <begin position="190"/>
        <end position="209"/>
    </location>
</feature>
<feature type="transmembrane region" description="Helical" evidence="17">
    <location>
        <begin position="229"/>
        <end position="249"/>
    </location>
</feature>
<dbReference type="InterPro" id="IPR050175">
    <property type="entry name" value="Complex_I_Subunit_2"/>
</dbReference>
<dbReference type="PANTHER" id="PTHR46552:SF1">
    <property type="entry name" value="NADH-UBIQUINONE OXIDOREDUCTASE CHAIN 2"/>
    <property type="match status" value="1"/>
</dbReference>
<dbReference type="EC" id="7.1.1.2" evidence="3 17"/>
<keyword evidence="14 17" id="KW-0496">Mitochondrion</keyword>
<accession>A0A1X9JIB0</accession>
<evidence type="ECO:0000256" key="5">
    <source>
        <dbReference type="ARBA" id="ARBA00022448"/>
    </source>
</evidence>
<sequence>MKPPQNLLLTFTLFTSTLLSLSSTNLLSAWIGLELNMLSFIPMILTNNTTSKTESSVKYLIPQSIGSTLFMIASMLHTFTTLSSNLMTTALLLKLGAAPFHSWMPAVMQSIDPKPGLILLTWQKLLPISLLLNLTESQTQLIQTTAIMSAICGSTGGINQTNLQTLLSFSSITHLSWMLASTSLNTTTTLSYLALYSANTTPIFLAMMNPQMTTHKSLLLSSTPKPAQLSIALNLLSMAGLPPLAGFMAKLMVLTQLKEHLTLTIALISGTAISLYFYLALTLSILTSLPSTKTPNQHSSTIMTLTLLPQTLTLPLALILYS</sequence>
<comment type="subcellular location">
    <subcellularLocation>
        <location evidence="1 17">Mitochondrion inner membrane</location>
        <topology evidence="1 17">Multi-pass membrane protein</topology>
    </subcellularLocation>
</comment>
<dbReference type="PRINTS" id="PR01436">
    <property type="entry name" value="NADHDHGNASE2"/>
</dbReference>
<dbReference type="InterPro" id="IPR003917">
    <property type="entry name" value="NADH_UbQ_OxRdtase_chain2"/>
</dbReference>
<evidence type="ECO:0000256" key="8">
    <source>
        <dbReference type="ARBA" id="ARBA00022792"/>
    </source>
</evidence>
<evidence type="ECO:0000256" key="12">
    <source>
        <dbReference type="ARBA" id="ARBA00023027"/>
    </source>
</evidence>
<evidence type="ECO:0000256" key="9">
    <source>
        <dbReference type="ARBA" id="ARBA00022967"/>
    </source>
</evidence>
<dbReference type="GO" id="GO:0008137">
    <property type="term" value="F:NADH dehydrogenase (ubiquinone) activity"/>
    <property type="evidence" value="ECO:0007669"/>
    <property type="project" value="UniProtKB-EC"/>
</dbReference>
<keyword evidence="9 17" id="KW-1278">Translocase</keyword>
<gene>
    <name evidence="19" type="primary">nad2</name>
</gene>
<dbReference type="GO" id="GO:0006120">
    <property type="term" value="P:mitochondrial electron transport, NADH to ubiquinone"/>
    <property type="evidence" value="ECO:0007669"/>
    <property type="project" value="InterPro"/>
</dbReference>
<keyword evidence="8 17" id="KW-0999">Mitochondrion inner membrane</keyword>
<keyword evidence="12 17" id="KW-0520">NAD</keyword>
<dbReference type="EMBL" id="KU873124">
    <property type="protein sequence ID" value="AQT38570.1"/>
    <property type="molecule type" value="Genomic_DNA"/>
</dbReference>
<feature type="domain" description="NADH:quinone oxidoreductase/Mrp antiporter transmembrane" evidence="18">
    <location>
        <begin position="23"/>
        <end position="271"/>
    </location>
</feature>
<protein>
    <recommendedName>
        <fullName evidence="4 17">NADH-ubiquinone oxidoreductase chain 2</fullName>
        <ecNumber evidence="3 17">7.1.1.2</ecNumber>
    </recommendedName>
</protein>
<evidence type="ECO:0000256" key="6">
    <source>
        <dbReference type="ARBA" id="ARBA00022660"/>
    </source>
</evidence>
<evidence type="ECO:0000256" key="16">
    <source>
        <dbReference type="ARBA" id="ARBA00049551"/>
    </source>
</evidence>
<keyword evidence="10 17" id="KW-0249">Electron transport</keyword>
<dbReference type="PANTHER" id="PTHR46552">
    <property type="entry name" value="NADH-UBIQUINONE OXIDOREDUCTASE CHAIN 2"/>
    <property type="match status" value="1"/>
</dbReference>
<comment type="similarity">
    <text evidence="2 17">Belongs to the complex I subunit 2 family.</text>
</comment>
<keyword evidence="6 17" id="KW-0679">Respiratory chain</keyword>
<comment type="function">
    <text evidence="17">Core subunit of the mitochondrial membrane respiratory chain NADH dehydrogenase (Complex I) which catalyzes electron transfer from NADH through the respiratory chain, using ubiquinone as an electron acceptor. Essential for the catalytic activity and assembly of complex I.</text>
</comment>
<evidence type="ECO:0000256" key="17">
    <source>
        <dbReference type="RuleBase" id="RU003403"/>
    </source>
</evidence>
<evidence type="ECO:0000256" key="14">
    <source>
        <dbReference type="ARBA" id="ARBA00023128"/>
    </source>
</evidence>
<evidence type="ECO:0000256" key="1">
    <source>
        <dbReference type="ARBA" id="ARBA00004448"/>
    </source>
</evidence>
<proteinExistence type="inferred from homology"/>
<evidence type="ECO:0000256" key="4">
    <source>
        <dbReference type="ARBA" id="ARBA00021008"/>
    </source>
</evidence>